<comment type="caution">
    <text evidence="10">The sequence shown here is derived from an EMBL/GenBank/DDBJ whole genome shotgun (WGS) entry which is preliminary data.</text>
</comment>
<evidence type="ECO:0000256" key="3">
    <source>
        <dbReference type="ARBA" id="ARBA00022475"/>
    </source>
</evidence>
<evidence type="ECO:0000256" key="5">
    <source>
        <dbReference type="ARBA" id="ARBA00022960"/>
    </source>
</evidence>
<dbReference type="Proteomes" id="UP001253545">
    <property type="component" value="Unassembled WGS sequence"/>
</dbReference>
<dbReference type="PANTHER" id="PTHR37484:SF1">
    <property type="entry name" value="ROD SHAPE-DETERMINING PROTEIN MRED"/>
    <property type="match status" value="1"/>
</dbReference>
<reference evidence="10 11" key="1">
    <citation type="submission" date="2023-09" db="EMBL/GenBank/DDBJ databases">
        <authorList>
            <person name="Rey-Velasco X."/>
        </authorList>
    </citation>
    <scope>NUCLEOTIDE SEQUENCE [LARGE SCALE GENOMIC DNA]</scope>
    <source>
        <strain evidence="10 11">P117</strain>
    </source>
</reference>
<evidence type="ECO:0000256" key="9">
    <source>
        <dbReference type="SAM" id="Phobius"/>
    </source>
</evidence>
<evidence type="ECO:0000256" key="4">
    <source>
        <dbReference type="ARBA" id="ARBA00022692"/>
    </source>
</evidence>
<evidence type="ECO:0000313" key="10">
    <source>
        <dbReference type="EMBL" id="MDT0595642.1"/>
    </source>
</evidence>
<name>A0ABU2ZW46_9ALTE</name>
<accession>A0ABU2ZW46</accession>
<dbReference type="Pfam" id="PF04093">
    <property type="entry name" value="MreD"/>
    <property type="match status" value="1"/>
</dbReference>
<organism evidence="10 11">
    <name type="scientific">Glaciecola petra</name>
    <dbReference type="NCBI Taxonomy" id="3075602"/>
    <lineage>
        <taxon>Bacteria</taxon>
        <taxon>Pseudomonadati</taxon>
        <taxon>Pseudomonadota</taxon>
        <taxon>Gammaproteobacteria</taxon>
        <taxon>Alteromonadales</taxon>
        <taxon>Alteromonadaceae</taxon>
        <taxon>Glaciecola</taxon>
    </lineage>
</organism>
<evidence type="ECO:0000256" key="8">
    <source>
        <dbReference type="PIRNR" id="PIRNR018472"/>
    </source>
</evidence>
<comment type="function">
    <text evidence="8">Involved in formation of the rod shape of the cell. May also contribute to regulation of formation of penicillin-binding proteins.</text>
</comment>
<keyword evidence="4 9" id="KW-0812">Transmembrane</keyword>
<evidence type="ECO:0000256" key="7">
    <source>
        <dbReference type="ARBA" id="ARBA00023136"/>
    </source>
</evidence>
<comment type="subcellular location">
    <subcellularLocation>
        <location evidence="8">Cell inner membrane</location>
    </subcellularLocation>
    <subcellularLocation>
        <location evidence="1">Cell membrane</location>
        <topology evidence="1">Multi-pass membrane protein</topology>
    </subcellularLocation>
</comment>
<dbReference type="NCBIfam" id="TIGR03426">
    <property type="entry name" value="shape_MreD"/>
    <property type="match status" value="1"/>
</dbReference>
<feature type="transmembrane region" description="Helical" evidence="9">
    <location>
        <begin position="99"/>
        <end position="120"/>
    </location>
</feature>
<dbReference type="InterPro" id="IPR026034">
    <property type="entry name" value="MreD_proteobac"/>
</dbReference>
<keyword evidence="8" id="KW-0997">Cell inner membrane</keyword>
<comment type="similarity">
    <text evidence="2 8">Belongs to the MreD family.</text>
</comment>
<keyword evidence="6 9" id="KW-1133">Transmembrane helix</keyword>
<gene>
    <name evidence="10" type="primary">mreD</name>
    <name evidence="10" type="ORF">RM552_12360</name>
</gene>
<proteinExistence type="inferred from homology"/>
<evidence type="ECO:0000313" key="11">
    <source>
        <dbReference type="Proteomes" id="UP001253545"/>
    </source>
</evidence>
<evidence type="ECO:0000256" key="2">
    <source>
        <dbReference type="ARBA" id="ARBA00007776"/>
    </source>
</evidence>
<feature type="transmembrane region" description="Helical" evidence="9">
    <location>
        <begin position="63"/>
        <end position="87"/>
    </location>
</feature>
<sequence length="157" mass="18474">MNNRSFIIISIIIGIILQIIPMPSPVDLYRPDWLLLILIYWSMALPNRVSVGVAAFTGLVIDLLYGTSLGVHSFALSIPVYLVAANYQRLRNHSMLQQIMTILMLCVLYHLIVYWLQYWITGIEFSWLFLWPAVSSVLFWPWLFWLLRKFRRDLRVT</sequence>
<feature type="transmembrane region" description="Helical" evidence="9">
    <location>
        <begin position="126"/>
        <end position="147"/>
    </location>
</feature>
<keyword evidence="7 8" id="KW-0472">Membrane</keyword>
<dbReference type="PANTHER" id="PTHR37484">
    <property type="entry name" value="ROD SHAPE-DETERMINING PROTEIN MRED"/>
    <property type="match status" value="1"/>
</dbReference>
<dbReference type="RefSeq" id="WP_311369159.1">
    <property type="nucleotide sequence ID" value="NZ_JAVRHX010000003.1"/>
</dbReference>
<dbReference type="EMBL" id="JAVRHX010000003">
    <property type="protein sequence ID" value="MDT0595642.1"/>
    <property type="molecule type" value="Genomic_DNA"/>
</dbReference>
<dbReference type="PIRSF" id="PIRSF018472">
    <property type="entry name" value="MreD_proteobac"/>
    <property type="match status" value="1"/>
</dbReference>
<protein>
    <recommendedName>
        <fullName evidence="8">Rod shape-determining protein MreD</fullName>
    </recommendedName>
</protein>
<keyword evidence="11" id="KW-1185">Reference proteome</keyword>
<feature type="transmembrane region" description="Helical" evidence="9">
    <location>
        <begin position="6"/>
        <end position="26"/>
    </location>
</feature>
<keyword evidence="3 8" id="KW-1003">Cell membrane</keyword>
<evidence type="ECO:0000256" key="1">
    <source>
        <dbReference type="ARBA" id="ARBA00004651"/>
    </source>
</evidence>
<keyword evidence="5 8" id="KW-0133">Cell shape</keyword>
<evidence type="ECO:0000256" key="6">
    <source>
        <dbReference type="ARBA" id="ARBA00022989"/>
    </source>
</evidence>
<dbReference type="InterPro" id="IPR007227">
    <property type="entry name" value="Cell_shape_determining_MreD"/>
</dbReference>